<feature type="region of interest" description="Disordered" evidence="1">
    <location>
        <begin position="660"/>
        <end position="685"/>
    </location>
</feature>
<evidence type="ECO:0000313" key="3">
    <source>
        <dbReference type="EMBL" id="MBB3169635.1"/>
    </source>
</evidence>
<dbReference type="AlphaFoldDB" id="A0A839UWC6"/>
<dbReference type="NCBIfam" id="NF041940">
    <property type="entry name" value="choice_anch_X"/>
    <property type="match status" value="1"/>
</dbReference>
<feature type="signal peptide" evidence="2">
    <location>
        <begin position="1"/>
        <end position="33"/>
    </location>
</feature>
<accession>A0A839UWC6</accession>
<keyword evidence="2" id="KW-0732">Signal</keyword>
<evidence type="ECO:0000313" key="4">
    <source>
        <dbReference type="Proteomes" id="UP000559987"/>
    </source>
</evidence>
<dbReference type="Gene3D" id="3.40.50.1820">
    <property type="entry name" value="alpha/beta hydrolase"/>
    <property type="match status" value="1"/>
</dbReference>
<proteinExistence type="predicted"/>
<name>A0A839UWC6_9GAMM</name>
<dbReference type="SUPFAM" id="SSF53474">
    <property type="entry name" value="alpha/beta-Hydrolases"/>
    <property type="match status" value="1"/>
</dbReference>
<evidence type="ECO:0000256" key="2">
    <source>
        <dbReference type="SAM" id="SignalP"/>
    </source>
</evidence>
<sequence length="685" mass="74300">MNTSSPTRRQQSGRFTLSMALFSCLLAPHFVEAQGYKHVAVAPEDAQQQQLPNAQATGVFSHASMVAIRAEAGSQSTDGITQSLVVDNLEASPVAFIGPNAEQWDLQVIDPDGVAVIDERRNGQMRVAPVRVGSESFPGKQWQLDAKKTGRWQITLRPSGQQALQATERKSAEVLGYLMAKGDPNYKLYSYRDTQMTLQGERVNLVAYLVESGQDRGKRAAMTRKPALPASITRATVTLTAPDNSEQTLILNDAGINGDAVAGDGHYSVALPTHQLGVYTQSVRVEGVRPDGLAFTRTAADLYPVVARSHDFDKRDARLHIDSDTDARITVPVQRISGTEAVFVAAEVWGTNRRGEPELATWVGGLASVEAGTSGEQLTLHTDSRWLMRKQLQAPFSLRNLRLQHKEFHTPMAVSAEKALLVDSKGERSLNRARSGVLAASGQQVSQDMRAKRVGHGRPSSEPTMAAAGGVLMLVHGYCSSSAWSTSHFSNAVEFKDYNANRSHEAFAQRIRDFGASYPSFGVVAHSQGGAAALHLYARYYSGLDYASGGRLIQSVGTPYQGTALAGNLAVLGQIFGAGCGKNTDLTYSGAANWLATIPSWARSQVDYYTTSFKDRWWAYDYCHLATDLLLDDPEDGTTEKWAGQLSGAVNKGHKTGWCHTSGMRDPAQTRDTSRNSSMSNNAAR</sequence>
<protein>
    <submittedName>
        <fullName evidence="3">Pimeloyl-ACP methyl ester carboxylesterase</fullName>
    </submittedName>
</protein>
<dbReference type="RefSeq" id="WP_183911135.1">
    <property type="nucleotide sequence ID" value="NZ_JACHXZ010000004.1"/>
</dbReference>
<organism evidence="3 4">
    <name type="scientific">Simiduia aestuariiviva</name>
    <dbReference type="NCBI Taxonomy" id="1510459"/>
    <lineage>
        <taxon>Bacteria</taxon>
        <taxon>Pseudomonadati</taxon>
        <taxon>Pseudomonadota</taxon>
        <taxon>Gammaproteobacteria</taxon>
        <taxon>Cellvibrionales</taxon>
        <taxon>Cellvibrionaceae</taxon>
        <taxon>Simiduia</taxon>
    </lineage>
</organism>
<comment type="caution">
    <text evidence="3">The sequence shown here is derived from an EMBL/GenBank/DDBJ whole genome shotgun (WGS) entry which is preliminary data.</text>
</comment>
<gene>
    <name evidence="3" type="ORF">FHS30_002848</name>
</gene>
<feature type="compositionally biased region" description="Low complexity" evidence="1">
    <location>
        <begin position="675"/>
        <end position="685"/>
    </location>
</feature>
<feature type="chain" id="PRO_5032452685" evidence="2">
    <location>
        <begin position="34"/>
        <end position="685"/>
    </location>
</feature>
<dbReference type="EMBL" id="JACHXZ010000004">
    <property type="protein sequence ID" value="MBB3169635.1"/>
    <property type="molecule type" value="Genomic_DNA"/>
</dbReference>
<dbReference type="Proteomes" id="UP000559987">
    <property type="component" value="Unassembled WGS sequence"/>
</dbReference>
<reference evidence="3 4" key="1">
    <citation type="submission" date="2020-08" db="EMBL/GenBank/DDBJ databases">
        <title>Genomic Encyclopedia of Type Strains, Phase III (KMG-III): the genomes of soil and plant-associated and newly described type strains.</title>
        <authorList>
            <person name="Whitman W."/>
        </authorList>
    </citation>
    <scope>NUCLEOTIDE SEQUENCE [LARGE SCALE GENOMIC DNA]</scope>
    <source>
        <strain evidence="3 4">CECT 8571</strain>
    </source>
</reference>
<keyword evidence="4" id="KW-1185">Reference proteome</keyword>
<evidence type="ECO:0000256" key="1">
    <source>
        <dbReference type="SAM" id="MobiDB-lite"/>
    </source>
</evidence>
<dbReference type="InterPro" id="IPR029058">
    <property type="entry name" value="AB_hydrolase_fold"/>
</dbReference>